<dbReference type="EMBL" id="JASPKZ010010682">
    <property type="protein sequence ID" value="KAJ9573771.1"/>
    <property type="molecule type" value="Genomic_DNA"/>
</dbReference>
<feature type="non-terminal residue" evidence="2">
    <location>
        <position position="1"/>
    </location>
</feature>
<feature type="non-terminal residue" evidence="2">
    <location>
        <position position="207"/>
    </location>
</feature>
<feature type="region of interest" description="Disordered" evidence="1">
    <location>
        <begin position="27"/>
        <end position="59"/>
    </location>
</feature>
<reference evidence="2" key="2">
    <citation type="submission" date="2023-05" db="EMBL/GenBank/DDBJ databases">
        <authorList>
            <person name="Fouks B."/>
        </authorList>
    </citation>
    <scope>NUCLEOTIDE SEQUENCE</scope>
    <source>
        <strain evidence="2">Stay&amp;Tobe</strain>
        <tissue evidence="2">Testes</tissue>
    </source>
</reference>
<dbReference type="Gene3D" id="1.20.58.60">
    <property type="match status" value="1"/>
</dbReference>
<gene>
    <name evidence="2" type="ORF">L9F63_008854</name>
</gene>
<feature type="compositionally biased region" description="Basic and acidic residues" evidence="1">
    <location>
        <begin position="41"/>
        <end position="59"/>
    </location>
</feature>
<evidence type="ECO:0000313" key="2">
    <source>
        <dbReference type="EMBL" id="KAJ9573771.1"/>
    </source>
</evidence>
<accession>A0AAD7Z4K9</accession>
<protein>
    <submittedName>
        <fullName evidence="2">Uncharacterized protein</fullName>
    </submittedName>
</protein>
<reference evidence="2" key="1">
    <citation type="journal article" date="2023" name="IScience">
        <title>Live-bearing cockroach genome reveals convergent evolutionary mechanisms linked to viviparity in insects and beyond.</title>
        <authorList>
            <person name="Fouks B."/>
            <person name="Harrison M.C."/>
            <person name="Mikhailova A.A."/>
            <person name="Marchal E."/>
            <person name="English S."/>
            <person name="Carruthers M."/>
            <person name="Jennings E.C."/>
            <person name="Chiamaka E.L."/>
            <person name="Frigard R.A."/>
            <person name="Pippel M."/>
            <person name="Attardo G.M."/>
            <person name="Benoit J.B."/>
            <person name="Bornberg-Bauer E."/>
            <person name="Tobe S.S."/>
        </authorList>
    </citation>
    <scope>NUCLEOTIDE SEQUENCE</scope>
    <source>
        <strain evidence="2">Stay&amp;Tobe</strain>
    </source>
</reference>
<dbReference type="SUPFAM" id="SSF46966">
    <property type="entry name" value="Spectrin repeat"/>
    <property type="match status" value="1"/>
</dbReference>
<comment type="caution">
    <text evidence="2">The sequence shown here is derived from an EMBL/GenBank/DDBJ whole genome shotgun (WGS) entry which is preliminary data.</text>
</comment>
<dbReference type="AlphaFoldDB" id="A0AAD7Z4K9"/>
<keyword evidence="3" id="KW-1185">Reference proteome</keyword>
<dbReference type="Proteomes" id="UP001233999">
    <property type="component" value="Unassembled WGS sequence"/>
</dbReference>
<proteinExistence type="predicted"/>
<name>A0AAD7Z4K9_DIPPU</name>
<sequence length="207" mass="23770">DDHRAFRRQLEDKRPVVENNLLSGRQYIANEPPLSDTSDSEAGRELEGDSRGYRSAEEQARELTRSIRREVNKLSEKWNALIDRSDQWQRKLDDSLAFSAVSIKMHILFVRGFKVRARRAHAAHHDPLIVGFFHEHFDETNNYCGILNTGHCRIQLGFESNFNIENVAGFEELSQVVDRGVLLVLSSGVDLQLVFGIDVSGVYDDWW</sequence>
<evidence type="ECO:0000256" key="1">
    <source>
        <dbReference type="SAM" id="MobiDB-lite"/>
    </source>
</evidence>
<evidence type="ECO:0000313" key="3">
    <source>
        <dbReference type="Proteomes" id="UP001233999"/>
    </source>
</evidence>
<organism evidence="2 3">
    <name type="scientific">Diploptera punctata</name>
    <name type="common">Pacific beetle cockroach</name>
    <dbReference type="NCBI Taxonomy" id="6984"/>
    <lineage>
        <taxon>Eukaryota</taxon>
        <taxon>Metazoa</taxon>
        <taxon>Ecdysozoa</taxon>
        <taxon>Arthropoda</taxon>
        <taxon>Hexapoda</taxon>
        <taxon>Insecta</taxon>
        <taxon>Pterygota</taxon>
        <taxon>Neoptera</taxon>
        <taxon>Polyneoptera</taxon>
        <taxon>Dictyoptera</taxon>
        <taxon>Blattodea</taxon>
        <taxon>Blaberoidea</taxon>
        <taxon>Blaberidae</taxon>
        <taxon>Diplopterinae</taxon>
        <taxon>Diploptera</taxon>
    </lineage>
</organism>